<dbReference type="Proteomes" id="UP001597145">
    <property type="component" value="Unassembled WGS sequence"/>
</dbReference>
<dbReference type="CDD" id="cd06261">
    <property type="entry name" value="TM_PBP2"/>
    <property type="match status" value="2"/>
</dbReference>
<evidence type="ECO:0000256" key="8">
    <source>
        <dbReference type="RuleBase" id="RU363032"/>
    </source>
</evidence>
<feature type="domain" description="ABC transmembrane type-1" evidence="9">
    <location>
        <begin position="56"/>
        <end position="263"/>
    </location>
</feature>
<dbReference type="PROSITE" id="PS50928">
    <property type="entry name" value="ABC_TM1"/>
    <property type="match status" value="2"/>
</dbReference>
<evidence type="ECO:0000256" key="5">
    <source>
        <dbReference type="ARBA" id="ARBA00022692"/>
    </source>
</evidence>
<feature type="domain" description="ABC transmembrane type-1" evidence="9">
    <location>
        <begin position="352"/>
        <end position="542"/>
    </location>
</feature>
<feature type="transmembrane region" description="Helical" evidence="8">
    <location>
        <begin position="418"/>
        <end position="438"/>
    </location>
</feature>
<gene>
    <name evidence="10" type="ORF">ACFSCY_19020</name>
</gene>
<feature type="transmembrane region" description="Helical" evidence="8">
    <location>
        <begin position="134"/>
        <end position="163"/>
    </location>
</feature>
<dbReference type="InterPro" id="IPR035906">
    <property type="entry name" value="MetI-like_sf"/>
</dbReference>
<comment type="similarity">
    <text evidence="8">Belongs to the binding-protein-dependent transport system permease family.</text>
</comment>
<evidence type="ECO:0000256" key="1">
    <source>
        <dbReference type="ARBA" id="ARBA00004429"/>
    </source>
</evidence>
<keyword evidence="4" id="KW-0997">Cell inner membrane</keyword>
<feature type="transmembrane region" description="Helical" evidence="8">
    <location>
        <begin position="184"/>
        <end position="206"/>
    </location>
</feature>
<accession>A0ABW4FMI3</accession>
<protein>
    <submittedName>
        <fullName evidence="10">ABC transporter permease</fullName>
    </submittedName>
</protein>
<proteinExistence type="inferred from homology"/>
<name>A0ABW4FMI3_9PSEU</name>
<sequence length="554" mass="60450">MLQPKFLVLGLTTVIVAYLALVPLGYLLWGTMFRNGQLTFDNFVVAYSEAGLGTLTLNTLIYSAGATAISVVIGVVLAFFTERTDIPSRRLVFVGSLVPLIVPGLLYTISWIFLASPRTGILNAWLEPLFGPEALNVFSMPGLIVVQGFDSAPLAFLLMVAAFRSMDPALEEAGVVGGGRIVDVFRRITVPLTKPAILAAVMILSVRNVESFETPTLLGTPAGIQVFTSRIWQVLQGFPPDYGQAGAYSVSLLLAVCFGVWAYSRYQNNSTQFQTVTGKGFRPRAIPLGRWRRPLGALVLAYFTVAIVLPVLVLVYASTQRFYSVPTWETLGNASLENYEYIFNNPQTTRALWNSIVLGLAAATVVIVLSALVAWLVVRSRIRGAWIVDNLAFLPLAVPGLVLGVSLIFVYLRFPIPIYGTILVLLIAYVTRFLPYGVRYASASMYQIGTELEESALVSGASWWKSFVRINVPLLMPGLIAGWSYVFMVSVRELGSSVLLYSPGTEVLSIMIWEQYENGNFVQLSALGVLMIVLMSVIVAVAQRLGAEVGVKSN</sequence>
<evidence type="ECO:0000256" key="3">
    <source>
        <dbReference type="ARBA" id="ARBA00022475"/>
    </source>
</evidence>
<feature type="transmembrane region" description="Helical" evidence="8">
    <location>
        <begin position="60"/>
        <end position="80"/>
    </location>
</feature>
<evidence type="ECO:0000256" key="2">
    <source>
        <dbReference type="ARBA" id="ARBA00022448"/>
    </source>
</evidence>
<keyword evidence="2 8" id="KW-0813">Transport</keyword>
<keyword evidence="3" id="KW-1003">Cell membrane</keyword>
<evidence type="ECO:0000256" key="4">
    <source>
        <dbReference type="ARBA" id="ARBA00022519"/>
    </source>
</evidence>
<evidence type="ECO:0000256" key="6">
    <source>
        <dbReference type="ARBA" id="ARBA00022989"/>
    </source>
</evidence>
<feature type="transmembrane region" description="Helical" evidence="8">
    <location>
        <begin position="7"/>
        <end position="29"/>
    </location>
</feature>
<reference evidence="11" key="1">
    <citation type="journal article" date="2019" name="Int. J. Syst. Evol. Microbiol.">
        <title>The Global Catalogue of Microorganisms (GCM) 10K type strain sequencing project: providing services to taxonomists for standard genome sequencing and annotation.</title>
        <authorList>
            <consortium name="The Broad Institute Genomics Platform"/>
            <consortium name="The Broad Institute Genome Sequencing Center for Infectious Disease"/>
            <person name="Wu L."/>
            <person name="Ma J."/>
        </authorList>
    </citation>
    <scope>NUCLEOTIDE SEQUENCE [LARGE SCALE GENOMIC DNA]</scope>
    <source>
        <strain evidence="11">JCM 12165</strain>
    </source>
</reference>
<comment type="subcellular location">
    <subcellularLocation>
        <location evidence="1">Cell inner membrane</location>
        <topology evidence="1">Multi-pass membrane protein</topology>
    </subcellularLocation>
    <subcellularLocation>
        <location evidence="8">Cell membrane</location>
        <topology evidence="8">Multi-pass membrane protein</topology>
    </subcellularLocation>
</comment>
<feature type="transmembrane region" description="Helical" evidence="8">
    <location>
        <begin position="390"/>
        <end position="412"/>
    </location>
</feature>
<dbReference type="SUPFAM" id="SSF161098">
    <property type="entry name" value="MetI-like"/>
    <property type="match status" value="2"/>
</dbReference>
<keyword evidence="7 8" id="KW-0472">Membrane</keyword>
<keyword evidence="11" id="KW-1185">Reference proteome</keyword>
<evidence type="ECO:0000313" key="11">
    <source>
        <dbReference type="Proteomes" id="UP001597145"/>
    </source>
</evidence>
<evidence type="ECO:0000256" key="7">
    <source>
        <dbReference type="ARBA" id="ARBA00023136"/>
    </source>
</evidence>
<evidence type="ECO:0000313" key="10">
    <source>
        <dbReference type="EMBL" id="MFD1531530.1"/>
    </source>
</evidence>
<keyword evidence="5 8" id="KW-0812">Transmembrane</keyword>
<feature type="transmembrane region" description="Helical" evidence="8">
    <location>
        <begin position="356"/>
        <end position="378"/>
    </location>
</feature>
<dbReference type="Gene3D" id="1.10.3720.10">
    <property type="entry name" value="MetI-like"/>
    <property type="match status" value="2"/>
</dbReference>
<feature type="transmembrane region" description="Helical" evidence="8">
    <location>
        <begin position="245"/>
        <end position="263"/>
    </location>
</feature>
<feature type="transmembrane region" description="Helical" evidence="8">
    <location>
        <begin position="472"/>
        <end position="491"/>
    </location>
</feature>
<dbReference type="RefSeq" id="WP_343978698.1">
    <property type="nucleotide sequence ID" value="NZ_BAAAJG010000010.1"/>
</dbReference>
<dbReference type="Pfam" id="PF00528">
    <property type="entry name" value="BPD_transp_1"/>
    <property type="match status" value="2"/>
</dbReference>
<dbReference type="InterPro" id="IPR000515">
    <property type="entry name" value="MetI-like"/>
</dbReference>
<keyword evidence="6 8" id="KW-1133">Transmembrane helix</keyword>
<dbReference type="PANTHER" id="PTHR43357">
    <property type="entry name" value="INNER MEMBRANE ABC TRANSPORTER PERMEASE PROTEIN YDCV"/>
    <property type="match status" value="1"/>
</dbReference>
<dbReference type="EMBL" id="JBHUCP010000012">
    <property type="protein sequence ID" value="MFD1531530.1"/>
    <property type="molecule type" value="Genomic_DNA"/>
</dbReference>
<evidence type="ECO:0000259" key="9">
    <source>
        <dbReference type="PROSITE" id="PS50928"/>
    </source>
</evidence>
<organism evidence="10 11">
    <name type="scientific">Pseudonocardia aurantiaca</name>
    <dbReference type="NCBI Taxonomy" id="75290"/>
    <lineage>
        <taxon>Bacteria</taxon>
        <taxon>Bacillati</taxon>
        <taxon>Actinomycetota</taxon>
        <taxon>Actinomycetes</taxon>
        <taxon>Pseudonocardiales</taxon>
        <taxon>Pseudonocardiaceae</taxon>
        <taxon>Pseudonocardia</taxon>
    </lineage>
</organism>
<dbReference type="PANTHER" id="PTHR43357:SF4">
    <property type="entry name" value="INNER MEMBRANE ABC TRANSPORTER PERMEASE PROTEIN YDCV"/>
    <property type="match status" value="1"/>
</dbReference>
<feature type="transmembrane region" description="Helical" evidence="8">
    <location>
        <begin position="295"/>
        <end position="317"/>
    </location>
</feature>
<comment type="caution">
    <text evidence="10">The sequence shown here is derived from an EMBL/GenBank/DDBJ whole genome shotgun (WGS) entry which is preliminary data.</text>
</comment>
<feature type="transmembrane region" description="Helical" evidence="8">
    <location>
        <begin position="92"/>
        <end position="114"/>
    </location>
</feature>
<feature type="transmembrane region" description="Helical" evidence="8">
    <location>
        <begin position="521"/>
        <end position="542"/>
    </location>
</feature>